<dbReference type="EMBL" id="FOMT01000001">
    <property type="protein sequence ID" value="SFD80501.1"/>
    <property type="molecule type" value="Genomic_DNA"/>
</dbReference>
<reference evidence="2" key="1">
    <citation type="submission" date="2016-10" db="EMBL/GenBank/DDBJ databases">
        <authorList>
            <person name="Varghese N."/>
            <person name="Submissions S."/>
        </authorList>
    </citation>
    <scope>NUCLEOTIDE SEQUENCE [LARGE SCALE GENOMIC DNA]</scope>
    <source>
        <strain evidence="2">CGMCC 1.10784</strain>
    </source>
</reference>
<name>A0A1I1VBM9_9BACL</name>
<evidence type="ECO:0000313" key="1">
    <source>
        <dbReference type="EMBL" id="SFD80501.1"/>
    </source>
</evidence>
<dbReference type="Proteomes" id="UP000198855">
    <property type="component" value="Unassembled WGS sequence"/>
</dbReference>
<evidence type="ECO:0000313" key="2">
    <source>
        <dbReference type="Proteomes" id="UP000198855"/>
    </source>
</evidence>
<proteinExistence type="predicted"/>
<accession>A0A1I1VBM9</accession>
<keyword evidence="2" id="KW-1185">Reference proteome</keyword>
<organism evidence="1 2">
    <name type="scientific">Paenibacillus catalpae</name>
    <dbReference type="NCBI Taxonomy" id="1045775"/>
    <lineage>
        <taxon>Bacteria</taxon>
        <taxon>Bacillati</taxon>
        <taxon>Bacillota</taxon>
        <taxon>Bacilli</taxon>
        <taxon>Bacillales</taxon>
        <taxon>Paenibacillaceae</taxon>
        <taxon>Paenibacillus</taxon>
    </lineage>
</organism>
<sequence>MEIKDVYVTIHVNQLDEALPFYRELTGKPIEIRWEAPELELEFAVIGIRLGL</sequence>
<dbReference type="InterPro" id="IPR029068">
    <property type="entry name" value="Glyas_Bleomycin-R_OHBP_Dase"/>
</dbReference>
<dbReference type="Gene3D" id="3.10.180.10">
    <property type="entry name" value="2,3-Dihydroxybiphenyl 1,2-Dioxygenase, domain 1"/>
    <property type="match status" value="1"/>
</dbReference>
<protein>
    <recommendedName>
        <fullName evidence="3">Glyoxalase/Bleomycin resistance protein/Dioxygenase superfamily protein</fullName>
    </recommendedName>
</protein>
<gene>
    <name evidence="1" type="ORF">SAMN05216378_1501</name>
</gene>
<evidence type="ECO:0008006" key="3">
    <source>
        <dbReference type="Google" id="ProtNLM"/>
    </source>
</evidence>
<dbReference type="AlphaFoldDB" id="A0A1I1VBM9"/>